<comment type="caution">
    <text evidence="2">The sequence shown here is derived from an EMBL/GenBank/DDBJ whole genome shotgun (WGS) entry which is preliminary data.</text>
</comment>
<reference evidence="2 3" key="1">
    <citation type="submission" date="2019-05" db="EMBL/GenBank/DDBJ databases">
        <title>Another draft genome of Portunus trituberculatus and its Hox gene families provides insights of decapod evolution.</title>
        <authorList>
            <person name="Jeong J.-H."/>
            <person name="Song I."/>
            <person name="Kim S."/>
            <person name="Choi T."/>
            <person name="Kim D."/>
            <person name="Ryu S."/>
            <person name="Kim W."/>
        </authorList>
    </citation>
    <scope>NUCLEOTIDE SEQUENCE [LARGE SCALE GENOMIC DNA]</scope>
    <source>
        <tissue evidence="2">Muscle</tissue>
    </source>
</reference>
<dbReference type="OrthoDB" id="6361366at2759"/>
<evidence type="ECO:0000313" key="2">
    <source>
        <dbReference type="EMBL" id="MPC22793.1"/>
    </source>
</evidence>
<name>A0A5B7DP86_PORTR</name>
<dbReference type="EMBL" id="VSRR010001127">
    <property type="protein sequence ID" value="MPC22793.1"/>
    <property type="molecule type" value="Genomic_DNA"/>
</dbReference>
<keyword evidence="1" id="KW-0812">Transmembrane</keyword>
<feature type="transmembrane region" description="Helical" evidence="1">
    <location>
        <begin position="280"/>
        <end position="304"/>
    </location>
</feature>
<proteinExistence type="predicted"/>
<evidence type="ECO:0000313" key="3">
    <source>
        <dbReference type="Proteomes" id="UP000324222"/>
    </source>
</evidence>
<dbReference type="AlphaFoldDB" id="A0A5B7DP86"/>
<keyword evidence="1" id="KW-0472">Membrane</keyword>
<protein>
    <submittedName>
        <fullName evidence="2">Uncharacterized protein</fullName>
    </submittedName>
</protein>
<keyword evidence="3" id="KW-1185">Reference proteome</keyword>
<organism evidence="2 3">
    <name type="scientific">Portunus trituberculatus</name>
    <name type="common">Swimming crab</name>
    <name type="synonym">Neptunus trituberculatus</name>
    <dbReference type="NCBI Taxonomy" id="210409"/>
    <lineage>
        <taxon>Eukaryota</taxon>
        <taxon>Metazoa</taxon>
        <taxon>Ecdysozoa</taxon>
        <taxon>Arthropoda</taxon>
        <taxon>Crustacea</taxon>
        <taxon>Multicrustacea</taxon>
        <taxon>Malacostraca</taxon>
        <taxon>Eumalacostraca</taxon>
        <taxon>Eucarida</taxon>
        <taxon>Decapoda</taxon>
        <taxon>Pleocyemata</taxon>
        <taxon>Brachyura</taxon>
        <taxon>Eubrachyura</taxon>
        <taxon>Portunoidea</taxon>
        <taxon>Portunidae</taxon>
        <taxon>Portuninae</taxon>
        <taxon>Portunus</taxon>
    </lineage>
</organism>
<gene>
    <name evidence="2" type="ORF">E2C01_015820</name>
</gene>
<evidence type="ECO:0000256" key="1">
    <source>
        <dbReference type="SAM" id="Phobius"/>
    </source>
</evidence>
<sequence>MTASRLIVKGPFLPFRPSLCCLPRGRTFRREICRFETKAIIRQLGSAPPLTRRMRQLPKGTTLVDGEGFPQGMAVTSVDGRDKESGELITTKIQYLRKRLDLRLSPRIDSLLSADLLHPRLSEGRKFSGFRIQQFTRGRAWEGPWHGSSIRNLGPQLQTCVHMKGGAPVHYTRRPIDPRQPSLDVVRRNDYSVRQAFRVPKESLPKASIEQPLRNKNTICINIWEEFLFGKSVISSFADRTGPNNGQGEKEGQQEAEEEELEDGIITYVRKSLGQLLPKFVVDLLVYTAYFLIFFASCVGYNMFCELGCYILLAQHLKIHEKAYEKKLDVEFTGSIFQGPLYALTRNWCEHCNERDRGLVMRRLMKKMKADILPVTNTASTPQQDTTRDPP</sequence>
<accession>A0A5B7DP86</accession>
<dbReference type="Proteomes" id="UP000324222">
    <property type="component" value="Unassembled WGS sequence"/>
</dbReference>
<keyword evidence="1" id="KW-1133">Transmembrane helix</keyword>